<accession>A0ABP8TMK3</accession>
<evidence type="ECO:0000256" key="1">
    <source>
        <dbReference type="SAM" id="MobiDB-lite"/>
    </source>
</evidence>
<proteinExistence type="predicted"/>
<sequence length="72" mass="7256">MPEKKVTAAAIAGAVVTIVVWILRLSHISVPAEVAAAATTLLSAAAGYLAPHTHRPDLEGPATAPRTPPAAP</sequence>
<evidence type="ECO:0000256" key="2">
    <source>
        <dbReference type="SAM" id="Phobius"/>
    </source>
</evidence>
<keyword evidence="2" id="KW-0812">Transmembrane</keyword>
<dbReference type="EMBL" id="BAABHJ010000017">
    <property type="protein sequence ID" value="GAA4611674.1"/>
    <property type="molecule type" value="Genomic_DNA"/>
</dbReference>
<feature type="transmembrane region" description="Helical" evidence="2">
    <location>
        <begin position="6"/>
        <end position="23"/>
    </location>
</feature>
<feature type="region of interest" description="Disordered" evidence="1">
    <location>
        <begin position="53"/>
        <end position="72"/>
    </location>
</feature>
<name>A0ABP8TMK3_9ACTN</name>
<keyword evidence="4" id="KW-1185">Reference proteome</keyword>
<keyword evidence="2" id="KW-0472">Membrane</keyword>
<dbReference type="RefSeq" id="WP_345358922.1">
    <property type="nucleotide sequence ID" value="NZ_BAABHJ010000017.1"/>
</dbReference>
<gene>
    <name evidence="3" type="ORF">GCM10023195_49600</name>
</gene>
<keyword evidence="2" id="KW-1133">Transmembrane helix</keyword>
<reference evidence="4" key="1">
    <citation type="journal article" date="2019" name="Int. J. Syst. Evol. Microbiol.">
        <title>The Global Catalogue of Microorganisms (GCM) 10K type strain sequencing project: providing services to taxonomists for standard genome sequencing and annotation.</title>
        <authorList>
            <consortium name="The Broad Institute Genomics Platform"/>
            <consortium name="The Broad Institute Genome Sequencing Center for Infectious Disease"/>
            <person name="Wu L."/>
            <person name="Ma J."/>
        </authorList>
    </citation>
    <scope>NUCLEOTIDE SEQUENCE [LARGE SCALE GENOMIC DNA]</scope>
    <source>
        <strain evidence="4">JCM 17938</strain>
    </source>
</reference>
<dbReference type="Proteomes" id="UP001500212">
    <property type="component" value="Unassembled WGS sequence"/>
</dbReference>
<evidence type="ECO:0000313" key="4">
    <source>
        <dbReference type="Proteomes" id="UP001500212"/>
    </source>
</evidence>
<feature type="transmembrane region" description="Helical" evidence="2">
    <location>
        <begin position="30"/>
        <end position="50"/>
    </location>
</feature>
<evidence type="ECO:0008006" key="5">
    <source>
        <dbReference type="Google" id="ProtNLM"/>
    </source>
</evidence>
<comment type="caution">
    <text evidence="3">The sequence shown here is derived from an EMBL/GenBank/DDBJ whole genome shotgun (WGS) entry which is preliminary data.</text>
</comment>
<organism evidence="3 4">
    <name type="scientific">Actinoallomurus liliacearum</name>
    <dbReference type="NCBI Taxonomy" id="1080073"/>
    <lineage>
        <taxon>Bacteria</taxon>
        <taxon>Bacillati</taxon>
        <taxon>Actinomycetota</taxon>
        <taxon>Actinomycetes</taxon>
        <taxon>Streptosporangiales</taxon>
        <taxon>Thermomonosporaceae</taxon>
        <taxon>Actinoallomurus</taxon>
    </lineage>
</organism>
<protein>
    <recommendedName>
        <fullName evidence="5">Holin</fullName>
    </recommendedName>
</protein>
<evidence type="ECO:0000313" key="3">
    <source>
        <dbReference type="EMBL" id="GAA4611674.1"/>
    </source>
</evidence>